<comment type="function">
    <text evidence="7">Allows the formation of correctly charged Gln-tRNA(Gln) through the transamidation of misacylated Glu-tRNA(Gln) in organisms which lack glutaminyl-tRNA synthetase. The reaction takes place in the presence of glutamine and ATP through an activated gamma-phospho-Glu-tRNA(Gln).</text>
</comment>
<dbReference type="InterPro" id="IPR023631">
    <property type="entry name" value="Amidase_dom"/>
</dbReference>
<dbReference type="Gene3D" id="3.90.1300.10">
    <property type="entry name" value="Amidase signature (AS) domain"/>
    <property type="match status" value="1"/>
</dbReference>
<name>A0A1G2QJD9_9BACT</name>
<dbReference type="GO" id="GO:0005524">
    <property type="term" value="F:ATP binding"/>
    <property type="evidence" value="ECO:0007669"/>
    <property type="project" value="UniProtKB-KW"/>
</dbReference>
<comment type="catalytic activity">
    <reaction evidence="6 7">
        <text>L-glutamyl-tRNA(Gln) + L-glutamine + ATP + H2O = L-glutaminyl-tRNA(Gln) + L-glutamate + ADP + phosphate + H(+)</text>
        <dbReference type="Rhea" id="RHEA:17521"/>
        <dbReference type="Rhea" id="RHEA-COMP:9681"/>
        <dbReference type="Rhea" id="RHEA-COMP:9684"/>
        <dbReference type="ChEBI" id="CHEBI:15377"/>
        <dbReference type="ChEBI" id="CHEBI:15378"/>
        <dbReference type="ChEBI" id="CHEBI:29985"/>
        <dbReference type="ChEBI" id="CHEBI:30616"/>
        <dbReference type="ChEBI" id="CHEBI:43474"/>
        <dbReference type="ChEBI" id="CHEBI:58359"/>
        <dbReference type="ChEBI" id="CHEBI:78520"/>
        <dbReference type="ChEBI" id="CHEBI:78521"/>
        <dbReference type="ChEBI" id="CHEBI:456216"/>
        <dbReference type="EC" id="6.3.5.7"/>
    </reaction>
</comment>
<dbReference type="NCBIfam" id="TIGR00132">
    <property type="entry name" value="gatA"/>
    <property type="match status" value="1"/>
</dbReference>
<gene>
    <name evidence="7 10" type="primary">gatA</name>
    <name evidence="10" type="ORF">A2569_02000</name>
</gene>
<keyword evidence="3 7" id="KW-0547">Nucleotide-binding</keyword>
<dbReference type="GO" id="GO:0006412">
    <property type="term" value="P:translation"/>
    <property type="evidence" value="ECO:0007669"/>
    <property type="project" value="UniProtKB-UniRule"/>
</dbReference>
<keyword evidence="4 7" id="KW-0067">ATP-binding</keyword>
<comment type="subunit">
    <text evidence="7">Heterotrimer of A, B and C subunits.</text>
</comment>
<evidence type="ECO:0000256" key="1">
    <source>
        <dbReference type="ARBA" id="ARBA00008069"/>
    </source>
</evidence>
<dbReference type="PROSITE" id="PS00571">
    <property type="entry name" value="AMIDASES"/>
    <property type="match status" value="1"/>
</dbReference>
<feature type="domain" description="Amidase" evidence="9">
    <location>
        <begin position="26"/>
        <end position="461"/>
    </location>
</feature>
<protein>
    <recommendedName>
        <fullName evidence="7">Glutamyl-tRNA(Gln) amidotransferase subunit A</fullName>
        <shortName evidence="7">Glu-ADT subunit A</shortName>
        <ecNumber evidence="7">6.3.5.7</ecNumber>
    </recommendedName>
</protein>
<evidence type="ECO:0000256" key="7">
    <source>
        <dbReference type="HAMAP-Rule" id="MF_00120"/>
    </source>
</evidence>
<dbReference type="GO" id="GO:0016740">
    <property type="term" value="F:transferase activity"/>
    <property type="evidence" value="ECO:0007669"/>
    <property type="project" value="UniProtKB-KW"/>
</dbReference>
<evidence type="ECO:0000256" key="8">
    <source>
        <dbReference type="SAM" id="MobiDB-lite"/>
    </source>
</evidence>
<evidence type="ECO:0000256" key="4">
    <source>
        <dbReference type="ARBA" id="ARBA00022840"/>
    </source>
</evidence>
<dbReference type="EC" id="6.3.5.7" evidence="7"/>
<evidence type="ECO:0000256" key="3">
    <source>
        <dbReference type="ARBA" id="ARBA00022741"/>
    </source>
</evidence>
<evidence type="ECO:0000256" key="5">
    <source>
        <dbReference type="ARBA" id="ARBA00022917"/>
    </source>
</evidence>
<dbReference type="Proteomes" id="UP000177090">
    <property type="component" value="Unassembled WGS sequence"/>
</dbReference>
<dbReference type="EMBL" id="MHTL01000012">
    <property type="protein sequence ID" value="OHA60523.1"/>
    <property type="molecule type" value="Genomic_DNA"/>
</dbReference>
<dbReference type="GO" id="GO:0050567">
    <property type="term" value="F:glutaminyl-tRNA synthase (glutamine-hydrolyzing) activity"/>
    <property type="evidence" value="ECO:0007669"/>
    <property type="project" value="UniProtKB-UniRule"/>
</dbReference>
<proteinExistence type="inferred from homology"/>
<dbReference type="GO" id="GO:0030956">
    <property type="term" value="C:glutamyl-tRNA(Gln) amidotransferase complex"/>
    <property type="evidence" value="ECO:0007669"/>
    <property type="project" value="InterPro"/>
</dbReference>
<dbReference type="Pfam" id="PF01425">
    <property type="entry name" value="Amidase"/>
    <property type="match status" value="1"/>
</dbReference>
<dbReference type="STRING" id="1802440.A2569_02000"/>
<dbReference type="InterPro" id="IPR036928">
    <property type="entry name" value="AS_sf"/>
</dbReference>
<feature type="active site" description="Charge relay system" evidence="7">
    <location>
        <position position="155"/>
    </location>
</feature>
<dbReference type="InterPro" id="IPR020556">
    <property type="entry name" value="Amidase_CS"/>
</dbReference>
<evidence type="ECO:0000313" key="10">
    <source>
        <dbReference type="EMBL" id="OHA60523.1"/>
    </source>
</evidence>
<accession>A0A1G2QJD9</accession>
<reference evidence="10 11" key="1">
    <citation type="journal article" date="2016" name="Nat. Commun.">
        <title>Thousands of microbial genomes shed light on interconnected biogeochemical processes in an aquifer system.</title>
        <authorList>
            <person name="Anantharaman K."/>
            <person name="Brown C.T."/>
            <person name="Hug L.A."/>
            <person name="Sharon I."/>
            <person name="Castelle C.J."/>
            <person name="Probst A.J."/>
            <person name="Thomas B.C."/>
            <person name="Singh A."/>
            <person name="Wilkins M.J."/>
            <person name="Karaoz U."/>
            <person name="Brodie E.L."/>
            <person name="Williams K.H."/>
            <person name="Hubbard S.S."/>
            <person name="Banfield J.F."/>
        </authorList>
    </citation>
    <scope>NUCLEOTIDE SEQUENCE [LARGE SCALE GENOMIC DNA]</scope>
</reference>
<dbReference type="InterPro" id="IPR000120">
    <property type="entry name" value="Amidase"/>
</dbReference>
<feature type="active site" description="Acyl-ester intermediate" evidence="7">
    <location>
        <position position="179"/>
    </location>
</feature>
<evidence type="ECO:0000259" key="9">
    <source>
        <dbReference type="Pfam" id="PF01425"/>
    </source>
</evidence>
<organism evidence="10 11">
    <name type="scientific">Candidatus Vogelbacteria bacterium RIFOXYD1_FULL_51_18</name>
    <dbReference type="NCBI Taxonomy" id="1802440"/>
    <lineage>
        <taxon>Bacteria</taxon>
        <taxon>Candidatus Vogeliibacteriota</taxon>
    </lineage>
</organism>
<comment type="caution">
    <text evidence="10">The sequence shown here is derived from an EMBL/GenBank/DDBJ whole genome shotgun (WGS) entry which is preliminary data.</text>
</comment>
<keyword evidence="10" id="KW-0808">Transferase</keyword>
<dbReference type="InterPro" id="IPR004412">
    <property type="entry name" value="GatA"/>
</dbReference>
<dbReference type="HAMAP" id="MF_00120">
    <property type="entry name" value="GatA"/>
    <property type="match status" value="1"/>
</dbReference>
<evidence type="ECO:0000256" key="6">
    <source>
        <dbReference type="ARBA" id="ARBA00047407"/>
    </source>
</evidence>
<sequence>MTIALETLTITDASRKLSHGEFSARELTESYLSRIERENAGLNAYLEVFDDCAEQASRIDERRAKGEALGSLAGIPLAVKDNILIEGRRASSASKILEGYRAPYDATVIRKLKEAGAVLLGRTNMDEFAMGGSTENSAFGPTKNPHDTSRVPGGSSGGSAAAVAGNLALAALGSDTGGSIRQPAAFCGVVGLKPSYGRVSRSGLMAMASSLDQIGPFAKTVADAELLFEAIAGRDPMDSTTLDPAQIQKKNKRAKRIGVPRRFLEKGVNAKILARFEETLTTLRGKGYKVCDIELPTITHSLAVYYIIMPAEVSTNLARFDGVRYGLHVDGDDLYGDYIKTRGAGFGREAKRRIILGTYVLSAGYYDAYYAQACKVRAVIRREFEESFRAVDAIAIPTTPSPAFAIGEKADDPLKMYLEDIFTVPANIAELPAISIPAGKTMPGLPVGFQLIAPYCGESALFSIGKDIDGD</sequence>
<dbReference type="SUPFAM" id="SSF75304">
    <property type="entry name" value="Amidase signature (AS) enzymes"/>
    <property type="match status" value="1"/>
</dbReference>
<dbReference type="PANTHER" id="PTHR11895">
    <property type="entry name" value="TRANSAMIDASE"/>
    <property type="match status" value="1"/>
</dbReference>
<evidence type="ECO:0000313" key="11">
    <source>
        <dbReference type="Proteomes" id="UP000177090"/>
    </source>
</evidence>
<feature type="region of interest" description="Disordered" evidence="8">
    <location>
        <begin position="131"/>
        <end position="157"/>
    </location>
</feature>
<feature type="active site" description="Charge relay system" evidence="7">
    <location>
        <position position="80"/>
    </location>
</feature>
<keyword evidence="2 7" id="KW-0436">Ligase</keyword>
<dbReference type="PANTHER" id="PTHR11895:SF151">
    <property type="entry name" value="GLUTAMYL-TRNA(GLN) AMIDOTRANSFERASE SUBUNIT A"/>
    <property type="match status" value="1"/>
</dbReference>
<dbReference type="AlphaFoldDB" id="A0A1G2QJD9"/>
<evidence type="ECO:0000256" key="2">
    <source>
        <dbReference type="ARBA" id="ARBA00022598"/>
    </source>
</evidence>
<comment type="similarity">
    <text evidence="1 7">Belongs to the amidase family. GatA subfamily.</text>
</comment>
<keyword evidence="5 7" id="KW-0648">Protein biosynthesis</keyword>